<reference evidence="1 2" key="1">
    <citation type="submission" date="2018-05" db="EMBL/GenBank/DDBJ databases">
        <title>Genomic Encyclopedia of Archaeal and Bacterial Type Strains, Phase II (KMG-II): from individual species to whole genera.</title>
        <authorList>
            <person name="Goeker M."/>
        </authorList>
    </citation>
    <scope>NUCLEOTIDE SEQUENCE [LARGE SCALE GENOMIC DNA]</scope>
    <source>
        <strain evidence="1 2">DSM 19975</strain>
    </source>
</reference>
<organism evidence="1 2">
    <name type="scientific">Mucilaginibacter oryzae</name>
    <dbReference type="NCBI Taxonomy" id="468058"/>
    <lineage>
        <taxon>Bacteria</taxon>
        <taxon>Pseudomonadati</taxon>
        <taxon>Bacteroidota</taxon>
        <taxon>Sphingobacteriia</taxon>
        <taxon>Sphingobacteriales</taxon>
        <taxon>Sphingobacteriaceae</taxon>
        <taxon>Mucilaginibacter</taxon>
    </lineage>
</organism>
<dbReference type="AlphaFoldDB" id="A0A316HCI6"/>
<evidence type="ECO:0000313" key="1">
    <source>
        <dbReference type="EMBL" id="PWK78844.1"/>
    </source>
</evidence>
<keyword evidence="2" id="KW-1185">Reference proteome</keyword>
<dbReference type="Proteomes" id="UP000245678">
    <property type="component" value="Unassembled WGS sequence"/>
</dbReference>
<comment type="caution">
    <text evidence="1">The sequence shown here is derived from an EMBL/GenBank/DDBJ whole genome shotgun (WGS) entry which is preliminary data.</text>
</comment>
<name>A0A316HCI6_9SPHI</name>
<evidence type="ECO:0000313" key="2">
    <source>
        <dbReference type="Proteomes" id="UP000245678"/>
    </source>
</evidence>
<sequence length="46" mass="5384">MFCFNNVQFSILKKKVWLAVVQPAIYKPIQDTNFTDEPVCNSVEMF</sequence>
<proteinExistence type="predicted"/>
<accession>A0A316HCI6</accession>
<gene>
    <name evidence="1" type="ORF">LX99_01297</name>
</gene>
<protein>
    <submittedName>
        <fullName evidence="1">Uncharacterized protein</fullName>
    </submittedName>
</protein>
<dbReference type="EMBL" id="QGHA01000002">
    <property type="protein sequence ID" value="PWK78844.1"/>
    <property type="molecule type" value="Genomic_DNA"/>
</dbReference>